<evidence type="ECO:0000313" key="1">
    <source>
        <dbReference type="EMBL" id="GAG81553.1"/>
    </source>
</evidence>
<dbReference type="AlphaFoldDB" id="X1BBQ6"/>
<dbReference type="InterPro" id="IPR008978">
    <property type="entry name" value="HSP20-like_chaperone"/>
</dbReference>
<organism evidence="1">
    <name type="scientific">marine sediment metagenome</name>
    <dbReference type="NCBI Taxonomy" id="412755"/>
    <lineage>
        <taxon>unclassified sequences</taxon>
        <taxon>metagenomes</taxon>
        <taxon>ecological metagenomes</taxon>
    </lineage>
</organism>
<sequence>MERMRASFANWQDDFSGGIKLGDQKSRINIDQQDKKAVISISLGKGITEFDAKIRTKKEGYNQDQLVVTTKEPAKGKIVISVNGKYLSINQSMLLRQAPAFAKASADRQDERALRQAQDETHAVSYQSSSFHTGQTLEHALNIDETNITYDDKEGVLLIEIPIVKEEDKTKKIEVKIKK</sequence>
<dbReference type="Gene3D" id="2.60.40.790">
    <property type="match status" value="1"/>
</dbReference>
<accession>X1BBQ6</accession>
<gene>
    <name evidence="1" type="ORF">S01H4_26032</name>
</gene>
<name>X1BBQ6_9ZZZZ</name>
<comment type="caution">
    <text evidence="1">The sequence shown here is derived from an EMBL/GenBank/DDBJ whole genome shotgun (WGS) entry which is preliminary data.</text>
</comment>
<dbReference type="EMBL" id="BART01012483">
    <property type="protein sequence ID" value="GAG81553.1"/>
    <property type="molecule type" value="Genomic_DNA"/>
</dbReference>
<protein>
    <submittedName>
        <fullName evidence="1">Uncharacterized protein</fullName>
    </submittedName>
</protein>
<proteinExistence type="predicted"/>
<reference evidence="1" key="1">
    <citation type="journal article" date="2014" name="Front. Microbiol.">
        <title>High frequency of phylogenetically diverse reductive dehalogenase-homologous genes in deep subseafloor sedimentary metagenomes.</title>
        <authorList>
            <person name="Kawai M."/>
            <person name="Futagami T."/>
            <person name="Toyoda A."/>
            <person name="Takaki Y."/>
            <person name="Nishi S."/>
            <person name="Hori S."/>
            <person name="Arai W."/>
            <person name="Tsubouchi T."/>
            <person name="Morono Y."/>
            <person name="Uchiyama I."/>
            <person name="Ito T."/>
            <person name="Fujiyama A."/>
            <person name="Inagaki F."/>
            <person name="Takami H."/>
        </authorList>
    </citation>
    <scope>NUCLEOTIDE SEQUENCE</scope>
    <source>
        <strain evidence="1">Expedition CK06-06</strain>
    </source>
</reference>